<evidence type="ECO:0000313" key="2">
    <source>
        <dbReference type="Proteomes" id="UP000000763"/>
    </source>
</evidence>
<accession>Q6K604</accession>
<proteinExistence type="predicted"/>
<gene>
    <name evidence="1" type="primary">OJ1789_D08.19</name>
</gene>
<organism evidence="1 2">
    <name type="scientific">Oryza sativa subsp. japonica</name>
    <name type="common">Rice</name>
    <dbReference type="NCBI Taxonomy" id="39947"/>
    <lineage>
        <taxon>Eukaryota</taxon>
        <taxon>Viridiplantae</taxon>
        <taxon>Streptophyta</taxon>
        <taxon>Embryophyta</taxon>
        <taxon>Tracheophyta</taxon>
        <taxon>Spermatophyta</taxon>
        <taxon>Magnoliopsida</taxon>
        <taxon>Liliopsida</taxon>
        <taxon>Poales</taxon>
        <taxon>Poaceae</taxon>
        <taxon>BOP clade</taxon>
        <taxon>Oryzoideae</taxon>
        <taxon>Oryzeae</taxon>
        <taxon>Oryzinae</taxon>
        <taxon>Oryza</taxon>
        <taxon>Oryza sativa</taxon>
    </lineage>
</organism>
<protein>
    <submittedName>
        <fullName evidence="1">Uncharacterized protein</fullName>
    </submittedName>
</protein>
<sequence length="108" mass="11346">MGRDLCSPAVPAVFSTTVTFAAWGRMEKYGEGGIGAAAAQHSRRLVPGLHSPASGRRRCGLHVELQSLLLQVRVAVAAAGCRLAAATVASGRSRHKAAVPFFRGGRFF</sequence>
<reference evidence="2" key="1">
    <citation type="journal article" date="2005" name="Nature">
        <title>The map-based sequence of the rice genome.</title>
        <authorList>
            <consortium name="International rice genome sequencing project (IRGSP)"/>
            <person name="Matsumoto T."/>
            <person name="Wu J."/>
            <person name="Kanamori H."/>
            <person name="Katayose Y."/>
            <person name="Fujisawa M."/>
            <person name="Namiki N."/>
            <person name="Mizuno H."/>
            <person name="Yamamoto K."/>
            <person name="Antonio B.A."/>
            <person name="Baba T."/>
            <person name="Sakata K."/>
            <person name="Nagamura Y."/>
            <person name="Aoki H."/>
            <person name="Arikawa K."/>
            <person name="Arita K."/>
            <person name="Bito T."/>
            <person name="Chiden Y."/>
            <person name="Fujitsuka N."/>
            <person name="Fukunaka R."/>
            <person name="Hamada M."/>
            <person name="Harada C."/>
            <person name="Hayashi A."/>
            <person name="Hijishita S."/>
            <person name="Honda M."/>
            <person name="Hosokawa S."/>
            <person name="Ichikawa Y."/>
            <person name="Idonuma A."/>
            <person name="Iijima M."/>
            <person name="Ikeda M."/>
            <person name="Ikeno M."/>
            <person name="Ito K."/>
            <person name="Ito S."/>
            <person name="Ito T."/>
            <person name="Ito Y."/>
            <person name="Ito Y."/>
            <person name="Iwabuchi A."/>
            <person name="Kamiya K."/>
            <person name="Karasawa W."/>
            <person name="Kurita K."/>
            <person name="Katagiri S."/>
            <person name="Kikuta A."/>
            <person name="Kobayashi H."/>
            <person name="Kobayashi N."/>
            <person name="Machita K."/>
            <person name="Maehara T."/>
            <person name="Masukawa M."/>
            <person name="Mizubayashi T."/>
            <person name="Mukai Y."/>
            <person name="Nagasaki H."/>
            <person name="Nagata Y."/>
            <person name="Naito S."/>
            <person name="Nakashima M."/>
            <person name="Nakama Y."/>
            <person name="Nakamichi Y."/>
            <person name="Nakamura M."/>
            <person name="Meguro A."/>
            <person name="Negishi M."/>
            <person name="Ohta I."/>
            <person name="Ohta T."/>
            <person name="Okamoto M."/>
            <person name="Ono N."/>
            <person name="Saji S."/>
            <person name="Sakaguchi M."/>
            <person name="Sakai K."/>
            <person name="Shibata M."/>
            <person name="Shimokawa T."/>
            <person name="Song J."/>
            <person name="Takazaki Y."/>
            <person name="Terasawa K."/>
            <person name="Tsugane M."/>
            <person name="Tsuji K."/>
            <person name="Ueda S."/>
            <person name="Waki K."/>
            <person name="Yamagata H."/>
            <person name="Yamamoto M."/>
            <person name="Yamamoto S."/>
            <person name="Yamane H."/>
            <person name="Yoshiki S."/>
            <person name="Yoshihara R."/>
            <person name="Yukawa K."/>
            <person name="Zhong H."/>
            <person name="Yano M."/>
            <person name="Yuan Q."/>
            <person name="Ouyang S."/>
            <person name="Liu J."/>
            <person name="Jones K.M."/>
            <person name="Gansberger K."/>
            <person name="Moffat K."/>
            <person name="Hill J."/>
            <person name="Bera J."/>
            <person name="Fadrosh D."/>
            <person name="Jin S."/>
            <person name="Johri S."/>
            <person name="Kim M."/>
            <person name="Overton L."/>
            <person name="Reardon M."/>
            <person name="Tsitrin T."/>
            <person name="Vuong H."/>
            <person name="Weaver B."/>
            <person name="Ciecko A."/>
            <person name="Tallon L."/>
            <person name="Jackson J."/>
            <person name="Pai G."/>
            <person name="Aken S.V."/>
            <person name="Utterback T."/>
            <person name="Reidmuller S."/>
            <person name="Feldblyum T."/>
            <person name="Hsiao J."/>
            <person name="Zismann V."/>
            <person name="Iobst S."/>
            <person name="de Vazeille A.R."/>
            <person name="Buell C.R."/>
            <person name="Ying K."/>
            <person name="Li Y."/>
            <person name="Lu T."/>
            <person name="Huang Y."/>
            <person name="Zhao Q."/>
            <person name="Feng Q."/>
            <person name="Zhang L."/>
            <person name="Zhu J."/>
            <person name="Weng Q."/>
            <person name="Mu J."/>
            <person name="Lu Y."/>
            <person name="Fan D."/>
            <person name="Liu Y."/>
            <person name="Guan J."/>
            <person name="Zhang Y."/>
            <person name="Yu S."/>
            <person name="Liu X."/>
            <person name="Zhang Y."/>
            <person name="Hong G."/>
            <person name="Han B."/>
            <person name="Choisne N."/>
            <person name="Demange N."/>
            <person name="Orjeda G."/>
            <person name="Samain S."/>
            <person name="Cattolico L."/>
            <person name="Pelletier E."/>
            <person name="Couloux A."/>
            <person name="Segurens B."/>
            <person name="Wincker P."/>
            <person name="D'Hont A."/>
            <person name="Scarpelli C."/>
            <person name="Weissenbach J."/>
            <person name="Salanoubat M."/>
            <person name="Quetier F."/>
            <person name="Yu Y."/>
            <person name="Kim H.R."/>
            <person name="Rambo T."/>
            <person name="Currie J."/>
            <person name="Collura K."/>
            <person name="Luo M."/>
            <person name="Yang T."/>
            <person name="Ammiraju J.S.S."/>
            <person name="Engler F."/>
            <person name="Soderlund C."/>
            <person name="Wing R.A."/>
            <person name="Palmer L.E."/>
            <person name="de la Bastide M."/>
            <person name="Spiegel L."/>
            <person name="Nascimento L."/>
            <person name="Zutavern T."/>
            <person name="O'Shaughnessy A."/>
            <person name="Dike S."/>
            <person name="Dedhia N."/>
            <person name="Preston R."/>
            <person name="Balija V."/>
            <person name="McCombie W.R."/>
            <person name="Chow T."/>
            <person name="Chen H."/>
            <person name="Chung M."/>
            <person name="Chen C."/>
            <person name="Shaw J."/>
            <person name="Wu H."/>
            <person name="Hsiao K."/>
            <person name="Chao Y."/>
            <person name="Chu M."/>
            <person name="Cheng C."/>
            <person name="Hour A."/>
            <person name="Lee P."/>
            <person name="Lin S."/>
            <person name="Lin Y."/>
            <person name="Liou J."/>
            <person name="Liu S."/>
            <person name="Hsing Y."/>
            <person name="Raghuvanshi S."/>
            <person name="Mohanty A."/>
            <person name="Bharti A.K."/>
            <person name="Gaur A."/>
            <person name="Gupta V."/>
            <person name="Kumar D."/>
            <person name="Ravi V."/>
            <person name="Vij S."/>
            <person name="Kapur A."/>
            <person name="Khurana P."/>
            <person name="Khurana P."/>
            <person name="Khurana J.P."/>
            <person name="Tyagi A.K."/>
            <person name="Gaikwad K."/>
            <person name="Singh A."/>
            <person name="Dalal V."/>
            <person name="Srivastava S."/>
            <person name="Dixit A."/>
            <person name="Pal A.K."/>
            <person name="Ghazi I.A."/>
            <person name="Yadav M."/>
            <person name="Pandit A."/>
            <person name="Bhargava A."/>
            <person name="Sureshbabu K."/>
            <person name="Batra K."/>
            <person name="Sharma T.R."/>
            <person name="Mohapatra T."/>
            <person name="Singh N.K."/>
            <person name="Messing J."/>
            <person name="Nelson A.B."/>
            <person name="Fuks G."/>
            <person name="Kavchok S."/>
            <person name="Keizer G."/>
            <person name="Linton E."/>
            <person name="Llaca V."/>
            <person name="Song R."/>
            <person name="Tanyolac B."/>
            <person name="Young S."/>
            <person name="Ho-Il K."/>
            <person name="Hahn J.H."/>
            <person name="Sangsakoo G."/>
            <person name="Vanavichit A."/>
            <person name="de Mattos Luiz.A.T."/>
            <person name="Zimmer P.D."/>
            <person name="Malone G."/>
            <person name="Dellagostin O."/>
            <person name="de Oliveira A.C."/>
            <person name="Bevan M."/>
            <person name="Bancroft I."/>
            <person name="Minx P."/>
            <person name="Cordum H."/>
            <person name="Wilson R."/>
            <person name="Cheng Z."/>
            <person name="Jin W."/>
            <person name="Jiang J."/>
            <person name="Leong S.A."/>
            <person name="Iwama H."/>
            <person name="Gojobori T."/>
            <person name="Itoh T."/>
            <person name="Niimura Y."/>
            <person name="Fujii Y."/>
            <person name="Habara T."/>
            <person name="Sakai H."/>
            <person name="Sato Y."/>
            <person name="Wilson G."/>
            <person name="Kumar K."/>
            <person name="McCouch S."/>
            <person name="Juretic N."/>
            <person name="Hoen D."/>
            <person name="Wright S."/>
            <person name="Bruskiewich R."/>
            <person name="Bureau T."/>
            <person name="Miyao A."/>
            <person name="Hirochika H."/>
            <person name="Nishikawa T."/>
            <person name="Kadowaki K."/>
            <person name="Sugiura M."/>
            <person name="Burr B."/>
            <person name="Sasaki T."/>
        </authorList>
    </citation>
    <scope>NUCLEOTIDE SEQUENCE [LARGE SCALE GENOMIC DNA]</scope>
    <source>
        <strain evidence="2">cv. Nipponbare</strain>
    </source>
</reference>
<dbReference type="Proteomes" id="UP000000763">
    <property type="component" value="Chromosome 2"/>
</dbReference>
<dbReference type="EMBL" id="AP005299">
    <property type="protein sequence ID" value="BAD23243.1"/>
    <property type="molecule type" value="Genomic_DNA"/>
</dbReference>
<reference evidence="2" key="2">
    <citation type="journal article" date="2008" name="Nucleic Acids Res.">
        <title>The rice annotation project database (RAP-DB): 2008 update.</title>
        <authorList>
            <consortium name="The rice annotation project (RAP)"/>
        </authorList>
    </citation>
    <scope>GENOME REANNOTATION</scope>
    <source>
        <strain evidence="2">cv. Nipponbare</strain>
    </source>
</reference>
<evidence type="ECO:0000313" key="1">
    <source>
        <dbReference type="EMBL" id="BAD23243.1"/>
    </source>
</evidence>
<dbReference type="AlphaFoldDB" id="Q6K604"/>
<name>Q6K604_ORYSJ</name>